<name>A0A0N5A9Y4_9BILA</name>
<feature type="chain" id="PRO_5005892980" evidence="1">
    <location>
        <begin position="18"/>
        <end position="236"/>
    </location>
</feature>
<organism evidence="2 3">
    <name type="scientific">Syphacia muris</name>
    <dbReference type="NCBI Taxonomy" id="451379"/>
    <lineage>
        <taxon>Eukaryota</taxon>
        <taxon>Metazoa</taxon>
        <taxon>Ecdysozoa</taxon>
        <taxon>Nematoda</taxon>
        <taxon>Chromadorea</taxon>
        <taxon>Rhabditida</taxon>
        <taxon>Spirurina</taxon>
        <taxon>Oxyuridomorpha</taxon>
        <taxon>Oxyuroidea</taxon>
        <taxon>Oxyuridae</taxon>
        <taxon>Syphacia</taxon>
    </lineage>
</organism>
<dbReference type="Proteomes" id="UP000046393">
    <property type="component" value="Unplaced"/>
</dbReference>
<reference evidence="3" key="1">
    <citation type="submission" date="2017-02" db="UniProtKB">
        <authorList>
            <consortium name="WormBaseParasite"/>
        </authorList>
    </citation>
    <scope>IDENTIFICATION</scope>
</reference>
<evidence type="ECO:0000313" key="2">
    <source>
        <dbReference type="Proteomes" id="UP000046393"/>
    </source>
</evidence>
<protein>
    <submittedName>
        <fullName evidence="3">SXP/RAL-2 family protein Ani s 5-like cation-binding domain-containing protein</fullName>
    </submittedName>
</protein>
<feature type="signal peptide" evidence="1">
    <location>
        <begin position="1"/>
        <end position="17"/>
    </location>
</feature>
<proteinExistence type="predicted"/>
<keyword evidence="2" id="KW-1185">Reference proteome</keyword>
<dbReference type="AlphaFoldDB" id="A0A0N5A9Y4"/>
<keyword evidence="1" id="KW-0732">Signal</keyword>
<dbReference type="WBParaSite" id="SMUV_0000094401-mRNA-1">
    <property type="protein sequence ID" value="SMUV_0000094401-mRNA-1"/>
    <property type="gene ID" value="SMUV_0000094401"/>
</dbReference>
<sequence>MKLFLLCLLVYVGRIDGKSDKNTRDPVQSNTVIIDKQADKELSNCFGKVKSSLGLYRGLRNRLDIAIRQARIDVILEIFKEKIPVLCAPSEAKTTLKYLKRYTEASTFVSKMQQSLTESEKSQLNQWRKSSDTIAETEFYLRKYKELPNGEDQIIQAAYVELMNKFVQSSIKREIAKFLNMLKPDKINELKSYGKAGKTHLIRTAVDHELNSNKFKASIRNEIIDFSEQLFSLGED</sequence>
<evidence type="ECO:0000256" key="1">
    <source>
        <dbReference type="SAM" id="SignalP"/>
    </source>
</evidence>
<evidence type="ECO:0000313" key="3">
    <source>
        <dbReference type="WBParaSite" id="SMUV_0000094401-mRNA-1"/>
    </source>
</evidence>
<accession>A0A0N5A9Y4</accession>